<name>A0ABW9NU13_9ACTN</name>
<keyword evidence="2" id="KW-1185">Reference proteome</keyword>
<dbReference type="Proteomes" id="UP000460558">
    <property type="component" value="Unassembled WGS sequence"/>
</dbReference>
<comment type="caution">
    <text evidence="1">The sequence shown here is derived from an EMBL/GenBank/DDBJ whole genome shotgun (WGS) entry which is preliminary data.</text>
</comment>
<evidence type="ECO:0000313" key="1">
    <source>
        <dbReference type="EMBL" id="MQS36797.1"/>
    </source>
</evidence>
<evidence type="ECO:0000313" key="2">
    <source>
        <dbReference type="Proteomes" id="UP000460558"/>
    </source>
</evidence>
<sequence>MAPRVSNECLKRLHREAGWTLRQFVQAVNRVGTERGTPTKYQQPSAHQWLNGHVPKGETRPLVLEALGRRLHRPISYIDAGFPPPDDSSSGLGIVQELIELGRLDMDPSRRNVLNVGLFSVSAGIPQWQDTAERVVAVRSDGGRRIGAGEIAVIVSMTQKLSDLDYQYGGRGVRPSAAAFLVNIVAPCLSAPAHEEVRMGVLSAASDLCYLTGYMAIDEGLQGLGQRYYMKAMELAVSADDQVAYSLALHGMTSQALQLGHSGAALRLARTAAARADSIEHNARAFLAGQHAYASALTGDRRGALSLLREAETGMNRGEGSSKVVMGRYREAVMEFDTAQVKYGLKDLSGSVEALERYRELQGGGHRRRKVLDLSLLAERQLEFGHLEAACGTWNEVLDDYPFVQSGRADQKVAAIKPTLKPYVRNRVARDLYERVGSILPASGANRRGSPHTRHTAG</sequence>
<gene>
    <name evidence="1" type="ORF">FFZ77_14580</name>
</gene>
<protein>
    <submittedName>
        <fullName evidence="1">Tetratricopeptide repeat protein</fullName>
    </submittedName>
</protein>
<organism evidence="1 2">
    <name type="scientific">Streptomyces katsurahamanus</name>
    <dbReference type="NCBI Taxonomy" id="2577098"/>
    <lineage>
        <taxon>Bacteria</taxon>
        <taxon>Bacillati</taxon>
        <taxon>Actinomycetota</taxon>
        <taxon>Actinomycetes</taxon>
        <taxon>Kitasatosporales</taxon>
        <taxon>Streptomycetaceae</taxon>
        <taxon>Streptomyces</taxon>
    </lineage>
</organism>
<accession>A0ABW9NU13</accession>
<proteinExistence type="predicted"/>
<reference evidence="1 2" key="1">
    <citation type="submission" date="2019-06" db="EMBL/GenBank/DDBJ databases">
        <title>Comparative genomics and metabolomics analyses of clavulanic acid producing Streptomyces species provides insight into specialized metabolism and evolution of beta-lactam biosynthetic gene clusters.</title>
        <authorList>
            <person name="Moore M.A."/>
            <person name="Cruz-Morales P."/>
            <person name="Barona Gomez F."/>
            <person name="Kapil T."/>
        </authorList>
    </citation>
    <scope>NUCLEOTIDE SEQUENCE [LARGE SCALE GENOMIC DNA]</scope>
    <source>
        <strain evidence="1 2">T-272</strain>
    </source>
</reference>
<dbReference type="EMBL" id="VDEQ01000148">
    <property type="protein sequence ID" value="MQS36797.1"/>
    <property type="molecule type" value="Genomic_DNA"/>
</dbReference>